<keyword evidence="1" id="KW-0732">Signal</keyword>
<evidence type="ECO:0000256" key="1">
    <source>
        <dbReference type="SAM" id="SignalP"/>
    </source>
</evidence>
<evidence type="ECO:0000313" key="3">
    <source>
        <dbReference type="Proteomes" id="UP001464555"/>
    </source>
</evidence>
<dbReference type="Proteomes" id="UP001464555">
    <property type="component" value="Unassembled WGS sequence"/>
</dbReference>
<protein>
    <recommendedName>
        <fullName evidence="4">DUF4163 domain-containing protein</fullName>
    </recommendedName>
</protein>
<evidence type="ECO:0000313" key="2">
    <source>
        <dbReference type="EMBL" id="MEL1245809.1"/>
    </source>
</evidence>
<feature type="chain" id="PRO_5046748967" description="DUF4163 domain-containing protein" evidence="1">
    <location>
        <begin position="24"/>
        <end position="247"/>
    </location>
</feature>
<comment type="caution">
    <text evidence="2">The sequence shown here is derived from an EMBL/GenBank/DDBJ whole genome shotgun (WGS) entry which is preliminary data.</text>
</comment>
<sequence length="247" mass="28012">MKRKILFLTAIAGMLCTSCMSFALNMIGAYDRESSVSYYSNADKTVAYIPMKHIGPKEFYANVKSKVDSLQREGYIVFMESVRVTDSLTPQQKDTLKWKIRKLTGVTLSQSGYIDTINGRLMGRKFKNRKGLINQPRYYIMGVDTLTGRVVDVPMNKLIKAYEKEYGTIILNDCDYVLALDKKYECGKLSSKQANAMILDYRNKHLAEAIAAEPAKKIAVMYGALHENGLFKELKTIDSTWVPKIKI</sequence>
<keyword evidence="3" id="KW-1185">Reference proteome</keyword>
<feature type="signal peptide" evidence="1">
    <location>
        <begin position="1"/>
        <end position="23"/>
    </location>
</feature>
<dbReference type="RefSeq" id="WP_341698106.1">
    <property type="nucleotide sequence ID" value="NZ_JBBYHR010000010.1"/>
</dbReference>
<organism evidence="2 3">
    <name type="scientific">Flavobacterium arundinis</name>
    <dbReference type="NCBI Taxonomy" id="3139143"/>
    <lineage>
        <taxon>Bacteria</taxon>
        <taxon>Pseudomonadati</taxon>
        <taxon>Bacteroidota</taxon>
        <taxon>Flavobacteriia</taxon>
        <taxon>Flavobacteriales</taxon>
        <taxon>Flavobacteriaceae</taxon>
        <taxon>Flavobacterium</taxon>
    </lineage>
</organism>
<dbReference type="EMBL" id="JBBYHR010000010">
    <property type="protein sequence ID" value="MEL1245809.1"/>
    <property type="molecule type" value="Genomic_DNA"/>
</dbReference>
<gene>
    <name evidence="2" type="ORF">AAEO56_16165</name>
</gene>
<proteinExistence type="predicted"/>
<name>A0ABU9I062_9FLAO</name>
<accession>A0ABU9I062</accession>
<reference evidence="2 3" key="1">
    <citation type="submission" date="2024-04" db="EMBL/GenBank/DDBJ databases">
        <title>Flavobacterium sp. DGU11 16S ribosomal RNA gene Genome sequencing and assembly.</title>
        <authorList>
            <person name="Park S."/>
        </authorList>
    </citation>
    <scope>NUCLEOTIDE SEQUENCE [LARGE SCALE GENOMIC DNA]</scope>
    <source>
        <strain evidence="2 3">DGU11</strain>
    </source>
</reference>
<evidence type="ECO:0008006" key="4">
    <source>
        <dbReference type="Google" id="ProtNLM"/>
    </source>
</evidence>